<evidence type="ECO:0000256" key="1">
    <source>
        <dbReference type="SAM" id="Phobius"/>
    </source>
</evidence>
<dbReference type="Proteomes" id="UP000244090">
    <property type="component" value="Unassembled WGS sequence"/>
</dbReference>
<comment type="caution">
    <text evidence="2">The sequence shown here is derived from an EMBL/GenBank/DDBJ whole genome shotgun (WGS) entry which is preliminary data.</text>
</comment>
<dbReference type="RefSeq" id="WP_108114224.1">
    <property type="nucleotide sequence ID" value="NZ_QBKT01000003.1"/>
</dbReference>
<gene>
    <name evidence="2" type="ORF">C8N46_10391</name>
</gene>
<name>A0A2T6C0Z1_9FLAO</name>
<proteinExistence type="predicted"/>
<keyword evidence="3" id="KW-1185">Reference proteome</keyword>
<keyword evidence="1" id="KW-0812">Transmembrane</keyword>
<feature type="transmembrane region" description="Helical" evidence="1">
    <location>
        <begin position="81"/>
        <end position="101"/>
    </location>
</feature>
<sequence>MKLEIPSSYPDEMTNDEIQQVISDCAKRTTNVTKPNVNVTLGASYYISMIQLGQSELNKRIQSGLLELIKEQNKKNKKTTFINWTLTGLTIVLALLTIYIGHQSLGFAESDQKSDEIWQSK</sequence>
<evidence type="ECO:0000313" key="2">
    <source>
        <dbReference type="EMBL" id="PTX61994.1"/>
    </source>
</evidence>
<accession>A0A2T6C0Z1</accession>
<dbReference type="AlphaFoldDB" id="A0A2T6C0Z1"/>
<reference evidence="2 3" key="1">
    <citation type="submission" date="2018-04" db="EMBL/GenBank/DDBJ databases">
        <title>Genomic Encyclopedia of Archaeal and Bacterial Type Strains, Phase II (KMG-II): from individual species to whole genera.</title>
        <authorList>
            <person name="Goeker M."/>
        </authorList>
    </citation>
    <scope>NUCLEOTIDE SEQUENCE [LARGE SCALE GENOMIC DNA]</scope>
    <source>
        <strain evidence="2 3">DSM 25731</strain>
    </source>
</reference>
<keyword evidence="1" id="KW-1133">Transmembrane helix</keyword>
<evidence type="ECO:0000313" key="3">
    <source>
        <dbReference type="Proteomes" id="UP000244090"/>
    </source>
</evidence>
<dbReference type="EMBL" id="QBKT01000003">
    <property type="protein sequence ID" value="PTX61994.1"/>
    <property type="molecule type" value="Genomic_DNA"/>
</dbReference>
<organism evidence="2 3">
    <name type="scientific">Kordia periserrulae</name>
    <dbReference type="NCBI Taxonomy" id="701523"/>
    <lineage>
        <taxon>Bacteria</taxon>
        <taxon>Pseudomonadati</taxon>
        <taxon>Bacteroidota</taxon>
        <taxon>Flavobacteriia</taxon>
        <taxon>Flavobacteriales</taxon>
        <taxon>Flavobacteriaceae</taxon>
        <taxon>Kordia</taxon>
    </lineage>
</organism>
<keyword evidence="1" id="KW-0472">Membrane</keyword>
<protein>
    <submittedName>
        <fullName evidence="2">Uncharacterized protein</fullName>
    </submittedName>
</protein>